<comment type="caution">
    <text evidence="1">The sequence shown here is derived from an EMBL/GenBank/DDBJ whole genome shotgun (WGS) entry which is preliminary data.</text>
</comment>
<evidence type="ECO:0000313" key="1">
    <source>
        <dbReference type="EMBL" id="MBA1158679.1"/>
    </source>
</evidence>
<keyword evidence="2" id="KW-1185">Reference proteome</keyword>
<protein>
    <submittedName>
        <fullName evidence="1">Uncharacterized protein</fullName>
    </submittedName>
</protein>
<dbReference type="EMBL" id="JACDXJ010000001">
    <property type="protein sequence ID" value="MBA1158679.1"/>
    <property type="molecule type" value="Genomic_DNA"/>
</dbReference>
<dbReference type="AlphaFoldDB" id="A0A838BUE4"/>
<proteinExistence type="predicted"/>
<sequence length="88" mass="9902">MIKNRTKPTLYRVRNQALTSHNFKLSAVDLQRLAKIRQAFEEKHGVMVSTSIALSLALEGMAEEIAAGTLRTNREVSEGLFRMKEAAR</sequence>
<gene>
    <name evidence="1" type="ORF">H0S73_21480</name>
</gene>
<dbReference type="Proteomes" id="UP000572984">
    <property type="component" value="Unassembled WGS sequence"/>
</dbReference>
<organism evidence="1 2">
    <name type="scientific">Microvirga mediterraneensis</name>
    <dbReference type="NCBI Taxonomy" id="2754695"/>
    <lineage>
        <taxon>Bacteria</taxon>
        <taxon>Pseudomonadati</taxon>
        <taxon>Pseudomonadota</taxon>
        <taxon>Alphaproteobacteria</taxon>
        <taxon>Hyphomicrobiales</taxon>
        <taxon>Methylobacteriaceae</taxon>
        <taxon>Microvirga</taxon>
    </lineage>
</organism>
<name>A0A838BUE4_9HYPH</name>
<evidence type="ECO:0000313" key="2">
    <source>
        <dbReference type="Proteomes" id="UP000572984"/>
    </source>
</evidence>
<dbReference type="RefSeq" id="WP_181054044.1">
    <property type="nucleotide sequence ID" value="NZ_JACDXJ010000001.1"/>
</dbReference>
<accession>A0A838BUE4</accession>
<reference evidence="1 2" key="1">
    <citation type="submission" date="2020-07" db="EMBL/GenBank/DDBJ databases">
        <title>Draft genome and description of Microvirga mediterraneensis Marseille-Q2068 sp. nov.</title>
        <authorList>
            <person name="Boxberger M."/>
        </authorList>
    </citation>
    <scope>NUCLEOTIDE SEQUENCE [LARGE SCALE GENOMIC DNA]</scope>
    <source>
        <strain evidence="1 2">Marseille-Q2068</strain>
    </source>
</reference>